<keyword evidence="2" id="KW-1185">Reference proteome</keyword>
<gene>
    <name evidence="1" type="ORF">J2S36_000130</name>
</gene>
<proteinExistence type="predicted"/>
<name>A0ABU1SZM8_9ACTO</name>
<dbReference type="EMBL" id="JAVDUJ010000001">
    <property type="protein sequence ID" value="MDR6938587.1"/>
    <property type="molecule type" value="Genomic_DNA"/>
</dbReference>
<evidence type="ECO:0000313" key="1">
    <source>
        <dbReference type="EMBL" id="MDR6938587.1"/>
    </source>
</evidence>
<dbReference type="Proteomes" id="UP001266099">
    <property type="component" value="Unassembled WGS sequence"/>
</dbReference>
<organism evidence="1 2">
    <name type="scientific">Arcanobacterium hippocoleae</name>
    <dbReference type="NCBI Taxonomy" id="149017"/>
    <lineage>
        <taxon>Bacteria</taxon>
        <taxon>Bacillati</taxon>
        <taxon>Actinomycetota</taxon>
        <taxon>Actinomycetes</taxon>
        <taxon>Actinomycetales</taxon>
        <taxon>Actinomycetaceae</taxon>
        <taxon>Arcanobacterium</taxon>
    </lineage>
</organism>
<reference evidence="1 2" key="1">
    <citation type="submission" date="2023-07" db="EMBL/GenBank/DDBJ databases">
        <title>Sequencing the genomes of 1000 actinobacteria strains.</title>
        <authorList>
            <person name="Klenk H.-P."/>
        </authorList>
    </citation>
    <scope>NUCLEOTIDE SEQUENCE [LARGE SCALE GENOMIC DNA]</scope>
    <source>
        <strain evidence="1 2">DSM 15539</strain>
    </source>
</reference>
<evidence type="ECO:0000313" key="2">
    <source>
        <dbReference type="Proteomes" id="UP001266099"/>
    </source>
</evidence>
<comment type="caution">
    <text evidence="1">The sequence shown here is derived from an EMBL/GenBank/DDBJ whole genome shotgun (WGS) entry which is preliminary data.</text>
</comment>
<sequence length="104" mass="11476">MRGEERKMIANTRRSFAGDLIPMKSDLLAHPDIFSIAFIIVKRAFSATVSGKNQGSLRGQISCRKANFRGRALKADITNLVRHLFAEDAAPGSDDFELLRIGTV</sequence>
<dbReference type="RefSeq" id="WP_309954533.1">
    <property type="nucleotide sequence ID" value="NZ_JAVDUJ010000001.1"/>
</dbReference>
<accession>A0ABU1SZM8</accession>
<protein>
    <submittedName>
        <fullName evidence="1">Uncharacterized protein</fullName>
    </submittedName>
</protein>